<keyword evidence="5 10" id="KW-0690">Ribosome biogenesis</keyword>
<keyword evidence="11" id="KW-0175">Coiled coil</keyword>
<protein>
    <recommendedName>
        <fullName evidence="4 10">U3 small nucleolar RNA-associated protein 10</fullName>
    </recommendedName>
</protein>
<dbReference type="EMBL" id="JAGPXD010000006">
    <property type="protein sequence ID" value="KAH7349442.1"/>
    <property type="molecule type" value="Genomic_DNA"/>
</dbReference>
<evidence type="ECO:0000256" key="9">
    <source>
        <dbReference type="ARBA" id="ARBA00025076"/>
    </source>
</evidence>
<evidence type="ECO:0000313" key="13">
    <source>
        <dbReference type="EMBL" id="KAH7349442.1"/>
    </source>
</evidence>
<dbReference type="Pfam" id="PF08146">
    <property type="entry name" value="BP28CT"/>
    <property type="match status" value="1"/>
</dbReference>
<feature type="coiled-coil region" evidence="11">
    <location>
        <begin position="434"/>
        <end position="461"/>
    </location>
</feature>
<comment type="subunit">
    <text evidence="3 10">Component of the ribosomal small subunit (SSU) processome.</text>
</comment>
<dbReference type="GO" id="GO:0045943">
    <property type="term" value="P:positive regulation of transcription by RNA polymerase I"/>
    <property type="evidence" value="ECO:0007669"/>
    <property type="project" value="TreeGrafter"/>
</dbReference>
<dbReference type="GO" id="GO:0030515">
    <property type="term" value="F:snoRNA binding"/>
    <property type="evidence" value="ECO:0007669"/>
    <property type="project" value="TreeGrafter"/>
</dbReference>
<keyword evidence="8 10" id="KW-0687">Ribonucleoprotein</keyword>
<dbReference type="GO" id="GO:0030686">
    <property type="term" value="C:90S preribosome"/>
    <property type="evidence" value="ECO:0007669"/>
    <property type="project" value="TreeGrafter"/>
</dbReference>
<dbReference type="InterPro" id="IPR056473">
    <property type="entry name" value="HEAT_Utp10/HEAT1"/>
</dbReference>
<comment type="subcellular location">
    <subcellularLocation>
        <location evidence="1 10">Nucleus</location>
        <location evidence="1 10">Nucleolus</location>
    </subcellularLocation>
</comment>
<sequence length="1794" mass="196997">MASSLAAQLAQIAVQSKSSLNVKAQKAAHSKSLIFEPKIAANQSFQALYTICNEGFEELCLLDARFRPFATTLFSEQSQEEDRTQMTAAENAELDKKIGAFLRLAGSRLRLMPAIRSIEWLVRRFRIHEENTSVFLTTFLPYHTIPVFVTVLSILPATLPIEYRFLAPYIKSLTCPSRAVLVRQAIHQAAFLDTLTEYTLEACRNMQHYSALISFWGSTMTEALNGLLENARSGRASIQKDNDQALLQRFGHVFGEALLLKKVSSLQVAAYMAISMFAAKGNLDDAVLSAFMEQVVHGWTAETVRPGLVCLSILAQYRGAKQMGSKVTKALLKVADVGDVIVDIGRRQRVDKLANGLCIALVDRLIKKGDARGLSVIRSVLVGQVLREQQVRVIFKTLLVAAHQLGDEVDPNGQVRKELGTALIDLSQHTGNSSEIIQKAIEEEELDIEEMEMRLDVKIRQQTTVAAPTGDEMDVDRKVPAQDVRVLMQQQSDGAINLPSALSAETDEGSVALSQLFLRVVAQSIDEPQLLTEFAAIPALRRSEAVSDATFVAFMVRIWSGPYPTFARAGALDAVKQRLLEEDADGKDLQAIIPYCMVALLDSSRKVRRVAADLLTRLGELYPPQSKGKKQDAWGAGGFYADGAKTQSMGPEVVAKLLHDIIVPALEECVMDEAHLIVVLQAGVDSSAKTKPTSISQSARQSILTSLASHVVATPLLRVKSTLLTLLNRIKGVSSTTRTKVLLPAFRWWAGLSEEQTAEACAKEQLDPIQLDLRFTDTIVPNDSEGLDFLLSIVGDTEGSRRQRLVRASFQRLQVMWPSMKEDTQFDVAEKMLQIYQRPPLSQDKEDTIAAEAGVLLKNVELSTATLAQFLDAVQSRSKTVTGSPPSKRRRTSTEANKVVQSYSAADLSRILRDVTFILQLVEGSKPQSHPELLPNLFDTLGELQRLTAVVGSELGYLQNLVLTSLIAMVPEYRTNKNLKISRSGGHGDLLANCIQKTSSPIVQNSALLLIASLATAAPEVVLHSIMPIFTFMGASVLRQNDDYSAHVVNQTIKEVVPPLMESLKKGNRNPIAGATELLVSFVTAYEHIPSHRRHDLFVTLVDTLGPEEFLFALMAMLIDKYGATPSVESFAADLLAHYSAEVQLQTLVKLLSLIADIFSAKPSMATTLLGVGDVLRPKDSQETALKQLTIFPGLLSGKKLKREINVLSERDDMETSKMRELYASLLQGTLALAETVKADKALHECCGSSLANLLHLLSIGEFIKSVESLQDQTEMAIRRKVLRALEVRVEKESTSDAASRAALLGFLPQLTAAIRDTDDVKYKLTAVACIDKIAEKYGKKDPEAVVAAAATIAGEHCLGTPDAGLRVMALLCLTSLVDVLQDGIVPVLSLAVPQAILYIKQSIEGGEDLAELHNASYVFVSALAQHLPYMITGGYLAEVLAASNKSAMGDMGEEADDSRLNCLRFLARKVDPKAFFTAMEGNWDSASRVGSDAVSEYIEILGVAIDGRSKSVVSKNVTTLSNILVKVLDLRRERHVMFEGLTEAESEEISLMEASLNEVALKMIYKLNDATFRPVFTNMVEWSTKLPKADAAGRLQRRYSLYGFLEVFFGTLKSLITSYATYIVDDAVAVISGTDVRSVEQRRLWNRALRTLARSFEHDQDDFWQTPAHFGAVAPVLAAQFEHAPVTDVTASLVPAVVELARAADSQDHQKALNTAVLKHLRSEQAAVRLAAVRCQQELTDKLGEEWLSALPEMLPYISELQDDDDEVVEKETHRWIVKIEAVLGESLDSMLQ</sequence>
<evidence type="ECO:0000256" key="10">
    <source>
        <dbReference type="RuleBase" id="RU367065"/>
    </source>
</evidence>
<evidence type="ECO:0000256" key="1">
    <source>
        <dbReference type="ARBA" id="ARBA00004604"/>
    </source>
</evidence>
<evidence type="ECO:0000256" key="11">
    <source>
        <dbReference type="SAM" id="Coils"/>
    </source>
</evidence>
<dbReference type="SMART" id="SM01036">
    <property type="entry name" value="BP28CT"/>
    <property type="match status" value="1"/>
</dbReference>
<proteinExistence type="inferred from homology"/>
<dbReference type="PANTHER" id="PTHR13457:SF1">
    <property type="entry name" value="HEAT REPEAT-CONTAINING PROTEIN 1"/>
    <property type="match status" value="1"/>
</dbReference>
<evidence type="ECO:0000256" key="6">
    <source>
        <dbReference type="ARBA" id="ARBA00022552"/>
    </source>
</evidence>
<dbReference type="Proteomes" id="UP000813385">
    <property type="component" value="Unassembled WGS sequence"/>
</dbReference>
<gene>
    <name evidence="13" type="ORF">B0T11DRAFT_246583</name>
</gene>
<comment type="caution">
    <text evidence="13">The sequence shown here is derived from an EMBL/GenBank/DDBJ whole genome shotgun (WGS) entry which is preliminary data.</text>
</comment>
<dbReference type="Gene3D" id="1.25.10.10">
    <property type="entry name" value="Leucine-rich Repeat Variant"/>
    <property type="match status" value="1"/>
</dbReference>
<keyword evidence="6 10" id="KW-0698">rRNA processing</keyword>
<evidence type="ECO:0000256" key="4">
    <source>
        <dbReference type="ARBA" id="ARBA00015399"/>
    </source>
</evidence>
<keyword evidence="7 10" id="KW-0539">Nucleus</keyword>
<dbReference type="Pfam" id="PF23243">
    <property type="entry name" value="HEAT_HEATR1"/>
    <property type="match status" value="1"/>
</dbReference>
<evidence type="ECO:0000256" key="8">
    <source>
        <dbReference type="ARBA" id="ARBA00023274"/>
    </source>
</evidence>
<evidence type="ECO:0000256" key="5">
    <source>
        <dbReference type="ARBA" id="ARBA00022517"/>
    </source>
</evidence>
<keyword evidence="14" id="KW-1185">Reference proteome</keyword>
<evidence type="ECO:0000256" key="7">
    <source>
        <dbReference type="ARBA" id="ARBA00023242"/>
    </source>
</evidence>
<feature type="domain" description="BP28 C-terminal" evidence="12">
    <location>
        <begin position="1511"/>
        <end position="1664"/>
    </location>
</feature>
<dbReference type="OrthoDB" id="31183at2759"/>
<evidence type="ECO:0000259" key="12">
    <source>
        <dbReference type="SMART" id="SM01036"/>
    </source>
</evidence>
<organism evidence="13 14">
    <name type="scientific">Plectosphaerella cucumerina</name>
    <dbReference type="NCBI Taxonomy" id="40658"/>
    <lineage>
        <taxon>Eukaryota</taxon>
        <taxon>Fungi</taxon>
        <taxon>Dikarya</taxon>
        <taxon>Ascomycota</taxon>
        <taxon>Pezizomycotina</taxon>
        <taxon>Sordariomycetes</taxon>
        <taxon>Hypocreomycetidae</taxon>
        <taxon>Glomerellales</taxon>
        <taxon>Plectosphaerellaceae</taxon>
        <taxon>Plectosphaerella</taxon>
    </lineage>
</organism>
<evidence type="ECO:0000256" key="2">
    <source>
        <dbReference type="ARBA" id="ARBA00010559"/>
    </source>
</evidence>
<dbReference type="Pfam" id="PF12397">
    <property type="entry name" value="U3snoRNP10"/>
    <property type="match status" value="1"/>
</dbReference>
<dbReference type="InterPro" id="IPR016024">
    <property type="entry name" value="ARM-type_fold"/>
</dbReference>
<reference evidence="13" key="1">
    <citation type="journal article" date="2021" name="Nat. Commun.">
        <title>Genetic determinants of endophytism in the Arabidopsis root mycobiome.</title>
        <authorList>
            <person name="Mesny F."/>
            <person name="Miyauchi S."/>
            <person name="Thiergart T."/>
            <person name="Pickel B."/>
            <person name="Atanasova L."/>
            <person name="Karlsson M."/>
            <person name="Huettel B."/>
            <person name="Barry K.W."/>
            <person name="Haridas S."/>
            <person name="Chen C."/>
            <person name="Bauer D."/>
            <person name="Andreopoulos W."/>
            <person name="Pangilinan J."/>
            <person name="LaButti K."/>
            <person name="Riley R."/>
            <person name="Lipzen A."/>
            <person name="Clum A."/>
            <person name="Drula E."/>
            <person name="Henrissat B."/>
            <person name="Kohler A."/>
            <person name="Grigoriev I.V."/>
            <person name="Martin F.M."/>
            <person name="Hacquard S."/>
        </authorList>
    </citation>
    <scope>NUCLEOTIDE SEQUENCE</scope>
    <source>
        <strain evidence="13">MPI-CAGE-AT-0016</strain>
    </source>
</reference>
<dbReference type="InterPro" id="IPR022125">
    <property type="entry name" value="U3snoRNP10_N"/>
</dbReference>
<dbReference type="PANTHER" id="PTHR13457">
    <property type="entry name" value="BAP28"/>
    <property type="match status" value="1"/>
</dbReference>
<evidence type="ECO:0000256" key="3">
    <source>
        <dbReference type="ARBA" id="ARBA00011399"/>
    </source>
</evidence>
<dbReference type="GO" id="GO:0000462">
    <property type="term" value="P:maturation of SSU-rRNA from tricistronic rRNA transcript (SSU-rRNA, 5.8S rRNA, LSU-rRNA)"/>
    <property type="evidence" value="ECO:0007669"/>
    <property type="project" value="TreeGrafter"/>
</dbReference>
<dbReference type="InterPro" id="IPR011989">
    <property type="entry name" value="ARM-like"/>
</dbReference>
<comment type="similarity">
    <text evidence="2 10">Belongs to the HEATR1/UTP10 family.</text>
</comment>
<accession>A0A8K0WYH2</accession>
<dbReference type="GO" id="GO:0034455">
    <property type="term" value="C:t-UTP complex"/>
    <property type="evidence" value="ECO:0007669"/>
    <property type="project" value="TreeGrafter"/>
</dbReference>
<dbReference type="GO" id="GO:0032040">
    <property type="term" value="C:small-subunit processome"/>
    <property type="evidence" value="ECO:0007669"/>
    <property type="project" value="TreeGrafter"/>
</dbReference>
<evidence type="ECO:0000313" key="14">
    <source>
        <dbReference type="Proteomes" id="UP000813385"/>
    </source>
</evidence>
<dbReference type="InterPro" id="IPR012954">
    <property type="entry name" value="BP28_C_dom"/>
</dbReference>
<dbReference type="SUPFAM" id="SSF48371">
    <property type="entry name" value="ARM repeat"/>
    <property type="match status" value="2"/>
</dbReference>
<dbReference type="InterPro" id="IPR040191">
    <property type="entry name" value="UTP10"/>
</dbReference>
<name>A0A8K0WYH2_9PEZI</name>
<comment type="function">
    <text evidence="9">Involved in nucleolar processing of pre-18S ribosomal RNA. Involved in ribosome biosynthesis.</text>
</comment>